<evidence type="ECO:0000313" key="2">
    <source>
        <dbReference type="EnsemblMetazoa" id="ISCW003970-PA"/>
    </source>
</evidence>
<dbReference type="Proteomes" id="UP000001555">
    <property type="component" value="Unassembled WGS sequence"/>
</dbReference>
<dbReference type="VEuPathDB" id="VectorBase:ISCI003970"/>
<dbReference type="OrthoDB" id="6498064at2759"/>
<evidence type="ECO:0000313" key="3">
    <source>
        <dbReference type="Proteomes" id="UP000001555"/>
    </source>
</evidence>
<protein>
    <submittedName>
        <fullName evidence="1 2">Uncharacterized protein</fullName>
    </submittedName>
</protein>
<name>B7PFD3_IXOSC</name>
<proteinExistence type="predicted"/>
<dbReference type="VEuPathDB" id="VectorBase:ISCP_015856"/>
<dbReference type="HOGENOM" id="CLU_2944239_0_0_1"/>
<dbReference type="PaxDb" id="6945-B7PFD3"/>
<dbReference type="EMBL" id="ABJB010694280">
    <property type="status" value="NOT_ANNOTATED_CDS"/>
    <property type="molecule type" value="Genomic_DNA"/>
</dbReference>
<dbReference type="EnsemblMetazoa" id="ISCW003970-RA">
    <property type="protein sequence ID" value="ISCW003970-PA"/>
    <property type="gene ID" value="ISCW003970"/>
</dbReference>
<dbReference type="InParanoid" id="B7PFD3"/>
<gene>
    <name evidence="1" type="ORF">IscW_ISCW003970</name>
</gene>
<organism>
    <name type="scientific">Ixodes scapularis</name>
    <name type="common">Black-legged tick</name>
    <name type="synonym">Deer tick</name>
    <dbReference type="NCBI Taxonomy" id="6945"/>
    <lineage>
        <taxon>Eukaryota</taxon>
        <taxon>Metazoa</taxon>
        <taxon>Ecdysozoa</taxon>
        <taxon>Arthropoda</taxon>
        <taxon>Chelicerata</taxon>
        <taxon>Arachnida</taxon>
        <taxon>Acari</taxon>
        <taxon>Parasitiformes</taxon>
        <taxon>Ixodida</taxon>
        <taxon>Ixodoidea</taxon>
        <taxon>Ixodidae</taxon>
        <taxon>Ixodinae</taxon>
        <taxon>Ixodes</taxon>
    </lineage>
</organism>
<accession>B7PFD3</accession>
<dbReference type="AlphaFoldDB" id="B7PFD3"/>
<sequence length="60" mass="6695">MVTLHDERGRWVDAQPVNVRSLSSSSTSDFGGFLVSFCFRGVTYAWDDRKDVFAVSYSAA</sequence>
<evidence type="ECO:0000313" key="1">
    <source>
        <dbReference type="EMBL" id="EEC05305.1"/>
    </source>
</evidence>
<keyword evidence="3" id="KW-1185">Reference proteome</keyword>
<reference evidence="2" key="2">
    <citation type="submission" date="2020-05" db="UniProtKB">
        <authorList>
            <consortium name="EnsemblMetazoa"/>
        </authorList>
    </citation>
    <scope>IDENTIFICATION</scope>
    <source>
        <strain evidence="2">wikel</strain>
    </source>
</reference>
<reference evidence="1 3" key="1">
    <citation type="submission" date="2008-03" db="EMBL/GenBank/DDBJ databases">
        <title>Annotation of Ixodes scapularis.</title>
        <authorList>
            <consortium name="Ixodes scapularis Genome Project Consortium"/>
            <person name="Caler E."/>
            <person name="Hannick L.I."/>
            <person name="Bidwell S."/>
            <person name="Joardar V."/>
            <person name="Thiagarajan M."/>
            <person name="Amedeo P."/>
            <person name="Galinsky K.J."/>
            <person name="Schobel S."/>
            <person name="Inman J."/>
            <person name="Hostetler J."/>
            <person name="Miller J."/>
            <person name="Hammond M."/>
            <person name="Megy K."/>
            <person name="Lawson D."/>
            <person name="Kodira C."/>
            <person name="Sutton G."/>
            <person name="Meyer J."/>
            <person name="Hill C.A."/>
            <person name="Birren B."/>
            <person name="Nene V."/>
            <person name="Collins F."/>
            <person name="Alarcon-Chaidez F."/>
            <person name="Wikel S."/>
            <person name="Strausberg R."/>
        </authorList>
    </citation>
    <scope>NUCLEOTIDE SEQUENCE [LARGE SCALE GENOMIC DNA]</scope>
    <source>
        <strain evidence="3">Wikel</strain>
        <strain evidence="1">Wikel colony</strain>
    </source>
</reference>
<dbReference type="EMBL" id="DS701775">
    <property type="protein sequence ID" value="EEC05305.1"/>
    <property type="molecule type" value="Genomic_DNA"/>
</dbReference>
<dbReference type="VEuPathDB" id="VectorBase:ISCW003970"/>